<dbReference type="PANTHER" id="PTHR32332:SF31">
    <property type="entry name" value="2-NITROPROPANE DIOXYGENASE FAMILY, PUTATIVE (AFU_ORTHOLOGUE AFUA_2G09850)-RELATED"/>
    <property type="match status" value="1"/>
</dbReference>
<evidence type="ECO:0000256" key="1">
    <source>
        <dbReference type="ARBA" id="ARBA00022630"/>
    </source>
</evidence>
<comment type="caution">
    <text evidence="5">The sequence shown here is derived from an EMBL/GenBank/DDBJ whole genome shotgun (WGS) entry which is preliminary data.</text>
</comment>
<keyword evidence="1" id="KW-0285">Flavoprotein</keyword>
<evidence type="ECO:0000313" key="6">
    <source>
        <dbReference type="EMBL" id="CAF3737183.1"/>
    </source>
</evidence>
<dbReference type="EMBL" id="CAJNOQ010038831">
    <property type="protein sequence ID" value="CAF1614064.1"/>
    <property type="molecule type" value="Genomic_DNA"/>
</dbReference>
<gene>
    <name evidence="5" type="ORF">GPM918_LOCUS43296</name>
    <name evidence="4" type="ORF">OVA965_LOCUS12817</name>
    <name evidence="7" type="ORF">SRO942_LOCUS44751</name>
    <name evidence="6" type="ORF">TMI583_LOCUS12816</name>
</gene>
<dbReference type="Proteomes" id="UP000681722">
    <property type="component" value="Unassembled WGS sequence"/>
</dbReference>
<dbReference type="CDD" id="cd04730">
    <property type="entry name" value="NPD_like"/>
    <property type="match status" value="1"/>
</dbReference>
<keyword evidence="2" id="KW-0288">FMN</keyword>
<dbReference type="EMBL" id="CAJOBA010005233">
    <property type="protein sequence ID" value="CAF3737183.1"/>
    <property type="molecule type" value="Genomic_DNA"/>
</dbReference>
<dbReference type="EMBL" id="CAJNOK010005229">
    <property type="protein sequence ID" value="CAF0965274.1"/>
    <property type="molecule type" value="Genomic_DNA"/>
</dbReference>
<evidence type="ECO:0000313" key="5">
    <source>
        <dbReference type="EMBL" id="CAF1614064.1"/>
    </source>
</evidence>
<evidence type="ECO:0000313" key="4">
    <source>
        <dbReference type="EMBL" id="CAF0965274.1"/>
    </source>
</evidence>
<dbReference type="GO" id="GO:0018580">
    <property type="term" value="F:nitronate monooxygenase activity"/>
    <property type="evidence" value="ECO:0007669"/>
    <property type="project" value="InterPro"/>
</dbReference>
<evidence type="ECO:0000256" key="3">
    <source>
        <dbReference type="ARBA" id="ARBA00023002"/>
    </source>
</evidence>
<dbReference type="Proteomes" id="UP000682733">
    <property type="component" value="Unassembled WGS sequence"/>
</dbReference>
<evidence type="ECO:0008006" key="9">
    <source>
        <dbReference type="Google" id="ProtNLM"/>
    </source>
</evidence>
<dbReference type="OrthoDB" id="2349068at2759"/>
<evidence type="ECO:0000313" key="8">
    <source>
        <dbReference type="Proteomes" id="UP000663829"/>
    </source>
</evidence>
<keyword evidence="3" id="KW-0560">Oxidoreductase</keyword>
<protein>
    <recommendedName>
        <fullName evidence="9">Nitronate monooxygenase domain-containing protein</fullName>
    </recommendedName>
</protein>
<keyword evidence="8" id="KW-1185">Reference proteome</keyword>
<reference evidence="5" key="1">
    <citation type="submission" date="2021-02" db="EMBL/GenBank/DDBJ databases">
        <authorList>
            <person name="Nowell W R."/>
        </authorList>
    </citation>
    <scope>NUCLEOTIDE SEQUENCE</scope>
</reference>
<name>A0A816BRY1_9BILA</name>
<dbReference type="Pfam" id="PF03060">
    <property type="entry name" value="NMO"/>
    <property type="match status" value="1"/>
</dbReference>
<dbReference type="Proteomes" id="UP000663829">
    <property type="component" value="Unassembled WGS sequence"/>
</dbReference>
<sequence length="239" mass="25278">MMLVVSSNVLSTKFSTMMGVQYPFMNAPMGGTAYCAMAKGVSQAGGFGLIGYGYAVNETVVKTELQTCNAAKGPDGKKLRFGVGFITYYLDQVPNSFNDALAAKPVAMFFSFGNASKYAARAHANGIKVISQIESVDGGYITFAVRNKTVYLIVAAVVAADYSDVIVAQGQEAGGHGATGISTWPLVVQVIQKFKDLNKDIPIIAAGGLGDENGLLRALYLVYLNSTKVGSVLFAHLLF</sequence>
<evidence type="ECO:0000256" key="2">
    <source>
        <dbReference type="ARBA" id="ARBA00022643"/>
    </source>
</evidence>
<dbReference type="EMBL" id="CAJOBC010105708">
    <property type="protein sequence ID" value="CAF4499341.1"/>
    <property type="molecule type" value="Genomic_DNA"/>
</dbReference>
<dbReference type="AlphaFoldDB" id="A0A816BRY1"/>
<evidence type="ECO:0000313" key="7">
    <source>
        <dbReference type="EMBL" id="CAF4499341.1"/>
    </source>
</evidence>
<dbReference type="InterPro" id="IPR004136">
    <property type="entry name" value="NMO"/>
</dbReference>
<dbReference type="SUPFAM" id="SSF51412">
    <property type="entry name" value="Inosine monophosphate dehydrogenase (IMPDH)"/>
    <property type="match status" value="1"/>
</dbReference>
<dbReference type="InterPro" id="IPR013785">
    <property type="entry name" value="Aldolase_TIM"/>
</dbReference>
<dbReference type="Proteomes" id="UP000677228">
    <property type="component" value="Unassembled WGS sequence"/>
</dbReference>
<dbReference type="Gene3D" id="3.20.20.70">
    <property type="entry name" value="Aldolase class I"/>
    <property type="match status" value="1"/>
</dbReference>
<accession>A0A816BRY1</accession>
<dbReference type="PANTHER" id="PTHR32332">
    <property type="entry name" value="2-NITROPROPANE DIOXYGENASE"/>
    <property type="match status" value="1"/>
</dbReference>
<organism evidence="5 8">
    <name type="scientific">Didymodactylos carnosus</name>
    <dbReference type="NCBI Taxonomy" id="1234261"/>
    <lineage>
        <taxon>Eukaryota</taxon>
        <taxon>Metazoa</taxon>
        <taxon>Spiralia</taxon>
        <taxon>Gnathifera</taxon>
        <taxon>Rotifera</taxon>
        <taxon>Eurotatoria</taxon>
        <taxon>Bdelloidea</taxon>
        <taxon>Philodinida</taxon>
        <taxon>Philodinidae</taxon>
        <taxon>Didymodactylos</taxon>
    </lineage>
</organism>
<proteinExistence type="predicted"/>